<dbReference type="STRING" id="318586.Pden_3231"/>
<evidence type="ECO:0000313" key="5">
    <source>
        <dbReference type="Proteomes" id="UP000000361"/>
    </source>
</evidence>
<dbReference type="PANTHER" id="PTHR30136">
    <property type="entry name" value="HELIX-TURN-HELIX TRANSCRIPTIONAL REGULATOR, ICLR FAMILY"/>
    <property type="match status" value="1"/>
</dbReference>
<gene>
    <name evidence="4" type="ordered locus">Pden_3231</name>
</gene>
<dbReference type="Proteomes" id="UP000000361">
    <property type="component" value="Chromosome 2"/>
</dbReference>
<organism evidence="4 5">
    <name type="scientific">Paracoccus denitrificans (strain Pd 1222)</name>
    <dbReference type="NCBI Taxonomy" id="318586"/>
    <lineage>
        <taxon>Bacteria</taxon>
        <taxon>Pseudomonadati</taxon>
        <taxon>Pseudomonadota</taxon>
        <taxon>Alphaproteobacteria</taxon>
        <taxon>Rhodobacterales</taxon>
        <taxon>Paracoccaceae</taxon>
        <taxon>Paracoccus</taxon>
    </lineage>
</organism>
<dbReference type="PROSITE" id="PS51077">
    <property type="entry name" value="HTH_ICLR"/>
    <property type="match status" value="1"/>
</dbReference>
<dbReference type="eggNOG" id="COG1414">
    <property type="taxonomic scope" value="Bacteria"/>
</dbReference>
<evidence type="ECO:0000259" key="3">
    <source>
        <dbReference type="PROSITE" id="PS51077"/>
    </source>
</evidence>
<dbReference type="EnsemblBacteria" id="ABL71312">
    <property type="protein sequence ID" value="ABL71312"/>
    <property type="gene ID" value="Pden_3231"/>
</dbReference>
<dbReference type="InterPro" id="IPR036388">
    <property type="entry name" value="WH-like_DNA-bd_sf"/>
</dbReference>
<dbReference type="SUPFAM" id="SSF55781">
    <property type="entry name" value="GAF domain-like"/>
    <property type="match status" value="1"/>
</dbReference>
<dbReference type="InterPro" id="IPR005471">
    <property type="entry name" value="Tscrpt_reg_IclR_N"/>
</dbReference>
<dbReference type="GO" id="GO:0003677">
    <property type="term" value="F:DNA binding"/>
    <property type="evidence" value="ECO:0007669"/>
    <property type="project" value="UniProtKB-KW"/>
</dbReference>
<accession>A1B718</accession>
<dbReference type="KEGG" id="pde:Pden_3231"/>
<feature type="domain" description="HTH iclR-type" evidence="3">
    <location>
        <begin position="40"/>
        <end position="101"/>
    </location>
</feature>
<dbReference type="GO" id="GO:0045892">
    <property type="term" value="P:negative regulation of DNA-templated transcription"/>
    <property type="evidence" value="ECO:0007669"/>
    <property type="project" value="TreeGrafter"/>
</dbReference>
<dbReference type="Gene3D" id="3.30.450.40">
    <property type="match status" value="1"/>
</dbReference>
<dbReference type="InterPro" id="IPR050707">
    <property type="entry name" value="HTH_MetabolicPath_Reg"/>
</dbReference>
<dbReference type="InterPro" id="IPR036390">
    <property type="entry name" value="WH_DNA-bd_sf"/>
</dbReference>
<evidence type="ECO:0000256" key="1">
    <source>
        <dbReference type="ARBA" id="ARBA00023015"/>
    </source>
</evidence>
<dbReference type="AlphaFoldDB" id="A1B718"/>
<dbReference type="Gene3D" id="1.10.10.10">
    <property type="entry name" value="Winged helix-like DNA-binding domain superfamily/Winged helix DNA-binding domain"/>
    <property type="match status" value="1"/>
</dbReference>
<sequence length="284" mass="31909">MIHLYDLYDREKGSYSRIAKRENRMKAPAAASDERTHNHHRTIDRVVRILEEVVHRPGTTFGELARILEMPKSSLHGFVKGLLANGWLHEQQDGSQYRLFLGPGVYSLILTSGQIRAGMVSNADLHELQEKVRAEVYLGVLVGDQLVYVAEAGSDPVAGFHPRHIIRRELLQSAGGKALLASKAEGWLTDFLRRRPDAESDLISEFLSEVRDIRNSRVAKNYTQNRTRYALASVLCNSAGKSVASVTVVGSAEDLLPRQEEIAAELLKHIDIWQRRDVQPREAI</sequence>
<keyword evidence="5" id="KW-1185">Reference proteome</keyword>
<protein>
    <submittedName>
        <fullName evidence="4">Putative transcriptional regulator, IclR family</fullName>
    </submittedName>
</protein>
<reference evidence="5" key="1">
    <citation type="submission" date="2006-12" db="EMBL/GenBank/DDBJ databases">
        <title>Complete sequence of chromosome 2 of Paracoccus denitrificans PD1222.</title>
        <authorList>
            <person name="Copeland A."/>
            <person name="Lucas S."/>
            <person name="Lapidus A."/>
            <person name="Barry K."/>
            <person name="Detter J.C."/>
            <person name="Glavina del Rio T."/>
            <person name="Hammon N."/>
            <person name="Israni S."/>
            <person name="Dalin E."/>
            <person name="Tice H."/>
            <person name="Pitluck S."/>
            <person name="Munk A.C."/>
            <person name="Brettin T."/>
            <person name="Bruce D."/>
            <person name="Han C."/>
            <person name="Tapia R."/>
            <person name="Gilna P."/>
            <person name="Schmutz J."/>
            <person name="Larimer F."/>
            <person name="Land M."/>
            <person name="Hauser L."/>
            <person name="Kyrpides N."/>
            <person name="Lykidis A."/>
            <person name="Spiro S."/>
            <person name="Richardson D.J."/>
            <person name="Moir J.W.B."/>
            <person name="Ferguson S.J."/>
            <person name="van Spanning R.J.M."/>
            <person name="Richardson P."/>
        </authorList>
    </citation>
    <scope>NUCLEOTIDE SEQUENCE [LARGE SCALE GENOMIC DNA]</scope>
    <source>
        <strain evidence="5">Pd 1222</strain>
    </source>
</reference>
<evidence type="ECO:0000313" key="4">
    <source>
        <dbReference type="EMBL" id="ABL71312.1"/>
    </source>
</evidence>
<dbReference type="Pfam" id="PF09339">
    <property type="entry name" value="HTH_IclR"/>
    <property type="match status" value="1"/>
</dbReference>
<name>A1B718_PARDP</name>
<dbReference type="EMBL" id="CP000490">
    <property type="protein sequence ID" value="ABL71312.1"/>
    <property type="molecule type" value="Genomic_DNA"/>
</dbReference>
<dbReference type="PANTHER" id="PTHR30136:SF35">
    <property type="entry name" value="HTH-TYPE TRANSCRIPTIONAL REGULATOR RV1719"/>
    <property type="match status" value="1"/>
</dbReference>
<proteinExistence type="predicted"/>
<keyword evidence="2" id="KW-0804">Transcription</keyword>
<dbReference type="HOGENOM" id="CLU_062618_5_3_5"/>
<keyword evidence="1" id="KW-0805">Transcription regulation</keyword>
<dbReference type="InterPro" id="IPR029016">
    <property type="entry name" value="GAF-like_dom_sf"/>
</dbReference>
<dbReference type="GO" id="GO:0003700">
    <property type="term" value="F:DNA-binding transcription factor activity"/>
    <property type="evidence" value="ECO:0007669"/>
    <property type="project" value="TreeGrafter"/>
</dbReference>
<evidence type="ECO:0000256" key="2">
    <source>
        <dbReference type="ARBA" id="ARBA00023163"/>
    </source>
</evidence>
<dbReference type="SUPFAM" id="SSF46785">
    <property type="entry name" value="Winged helix' DNA-binding domain"/>
    <property type="match status" value="1"/>
</dbReference>